<dbReference type="GO" id="GO:0005886">
    <property type="term" value="C:plasma membrane"/>
    <property type="evidence" value="ECO:0007669"/>
    <property type="project" value="UniProtKB-SubCell"/>
</dbReference>
<evidence type="ECO:0000256" key="11">
    <source>
        <dbReference type="SAM" id="SignalP"/>
    </source>
</evidence>
<dbReference type="GO" id="GO:0009055">
    <property type="term" value="F:electron transfer activity"/>
    <property type="evidence" value="ECO:0007669"/>
    <property type="project" value="InterPro"/>
</dbReference>
<dbReference type="InterPro" id="IPR008972">
    <property type="entry name" value="Cupredoxin"/>
</dbReference>
<proteinExistence type="inferred from homology"/>
<keyword evidence="2" id="KW-1003">Cell membrane</keyword>
<dbReference type="PROSITE" id="PS51485">
    <property type="entry name" value="PHYTOCYANIN"/>
    <property type="match status" value="1"/>
</dbReference>
<evidence type="ECO:0000256" key="1">
    <source>
        <dbReference type="ARBA" id="ARBA00004609"/>
    </source>
</evidence>
<dbReference type="PANTHER" id="PTHR33021:SF540">
    <property type="entry name" value="EARLY NODULIN-LIKE PROTEIN 12"/>
    <property type="match status" value="1"/>
</dbReference>
<evidence type="ECO:0000256" key="6">
    <source>
        <dbReference type="ARBA" id="ARBA00023157"/>
    </source>
</evidence>
<evidence type="ECO:0000256" key="2">
    <source>
        <dbReference type="ARBA" id="ARBA00022475"/>
    </source>
</evidence>
<dbReference type="GO" id="GO:0098552">
    <property type="term" value="C:side of membrane"/>
    <property type="evidence" value="ECO:0007669"/>
    <property type="project" value="UniProtKB-KW"/>
</dbReference>
<evidence type="ECO:0000313" key="14">
    <source>
        <dbReference type="Proteomes" id="UP000836841"/>
    </source>
</evidence>
<evidence type="ECO:0000256" key="4">
    <source>
        <dbReference type="ARBA" id="ARBA00022729"/>
    </source>
</evidence>
<sequence length="187" mass="19574">MGIIVPVLTLVFLLLTKVNHAASKRVILVGGSADSWKVPGSSNDTLNHWAENNRFKVGDTLLWKYDAKLDSVLQVTKQDYDSCNTTAPLKQYNDGDTKVKLENSGAYFFISGAPGGNCVKGEKITIIVLSERKPGDGGSDGDSPKVSPASAPVPAPAPAHARRNAAVGSGVGSGLFFTAIAIGFAMA</sequence>
<dbReference type="InterPro" id="IPR041846">
    <property type="entry name" value="ENL_dom"/>
</dbReference>
<dbReference type="InterPro" id="IPR039391">
    <property type="entry name" value="Phytocyanin-like"/>
</dbReference>
<keyword evidence="5" id="KW-0472">Membrane</keyword>
<evidence type="ECO:0000256" key="5">
    <source>
        <dbReference type="ARBA" id="ARBA00023136"/>
    </source>
</evidence>
<dbReference type="PANTHER" id="PTHR33021">
    <property type="entry name" value="BLUE COPPER PROTEIN"/>
    <property type="match status" value="1"/>
</dbReference>
<evidence type="ECO:0000256" key="3">
    <source>
        <dbReference type="ARBA" id="ARBA00022622"/>
    </source>
</evidence>
<evidence type="ECO:0000256" key="7">
    <source>
        <dbReference type="ARBA" id="ARBA00023180"/>
    </source>
</evidence>
<dbReference type="Proteomes" id="UP000836841">
    <property type="component" value="Chromosome 7"/>
</dbReference>
<gene>
    <name evidence="13" type="ORF">TAV2_LOCUS23013</name>
</gene>
<feature type="domain" description="Phytocyanin" evidence="12">
    <location>
        <begin position="25"/>
        <end position="130"/>
    </location>
</feature>
<dbReference type="Pfam" id="PF02298">
    <property type="entry name" value="Cu_bind_like"/>
    <property type="match status" value="1"/>
</dbReference>
<comment type="similarity">
    <text evidence="9">Belongs to the early nodulin-like (ENODL) family.</text>
</comment>
<keyword evidence="8" id="KW-0449">Lipoprotein</keyword>
<feature type="signal peptide" evidence="11">
    <location>
        <begin position="1"/>
        <end position="23"/>
    </location>
</feature>
<dbReference type="SUPFAM" id="SSF49503">
    <property type="entry name" value="Cupredoxins"/>
    <property type="match status" value="1"/>
</dbReference>
<dbReference type="Gene3D" id="2.60.40.420">
    <property type="entry name" value="Cupredoxins - blue copper proteins"/>
    <property type="match status" value="1"/>
</dbReference>
<evidence type="ECO:0000313" key="13">
    <source>
        <dbReference type="EMBL" id="CAH2077448.1"/>
    </source>
</evidence>
<evidence type="ECO:0000256" key="8">
    <source>
        <dbReference type="ARBA" id="ARBA00023288"/>
    </source>
</evidence>
<name>A0AAU9SZW3_THLAR</name>
<evidence type="ECO:0000256" key="10">
    <source>
        <dbReference type="SAM" id="MobiDB-lite"/>
    </source>
</evidence>
<protein>
    <recommendedName>
        <fullName evidence="12">Phytocyanin domain-containing protein</fullName>
    </recommendedName>
</protein>
<feature type="chain" id="PRO_5043740024" description="Phytocyanin domain-containing protein" evidence="11">
    <location>
        <begin position="24"/>
        <end position="187"/>
    </location>
</feature>
<keyword evidence="14" id="KW-1185">Reference proteome</keyword>
<reference evidence="13 14" key="1">
    <citation type="submission" date="2022-03" db="EMBL/GenBank/DDBJ databases">
        <authorList>
            <person name="Nunn A."/>
            <person name="Chopra R."/>
            <person name="Nunn A."/>
            <person name="Contreras Garrido A."/>
        </authorList>
    </citation>
    <scope>NUCLEOTIDE SEQUENCE [LARGE SCALE GENOMIC DNA]</scope>
</reference>
<comment type="subcellular location">
    <subcellularLocation>
        <location evidence="1">Cell membrane</location>
        <topology evidence="1">Lipid-anchor</topology>
        <topology evidence="1">GPI-anchor</topology>
    </subcellularLocation>
</comment>
<dbReference type="FunFam" id="2.60.40.420:FF:000010">
    <property type="entry name" value="Early nodulin-like protein 1"/>
    <property type="match status" value="1"/>
</dbReference>
<organism evidence="13 14">
    <name type="scientific">Thlaspi arvense</name>
    <name type="common">Field penny-cress</name>
    <dbReference type="NCBI Taxonomy" id="13288"/>
    <lineage>
        <taxon>Eukaryota</taxon>
        <taxon>Viridiplantae</taxon>
        <taxon>Streptophyta</taxon>
        <taxon>Embryophyta</taxon>
        <taxon>Tracheophyta</taxon>
        <taxon>Spermatophyta</taxon>
        <taxon>Magnoliopsida</taxon>
        <taxon>eudicotyledons</taxon>
        <taxon>Gunneridae</taxon>
        <taxon>Pentapetalae</taxon>
        <taxon>rosids</taxon>
        <taxon>malvids</taxon>
        <taxon>Brassicales</taxon>
        <taxon>Brassicaceae</taxon>
        <taxon>Thlaspideae</taxon>
        <taxon>Thlaspi</taxon>
    </lineage>
</organism>
<dbReference type="InterPro" id="IPR003245">
    <property type="entry name" value="Phytocyanin_dom"/>
</dbReference>
<dbReference type="EMBL" id="OU466863">
    <property type="protein sequence ID" value="CAH2077448.1"/>
    <property type="molecule type" value="Genomic_DNA"/>
</dbReference>
<keyword evidence="6" id="KW-1015">Disulfide bond</keyword>
<dbReference type="AlphaFoldDB" id="A0AAU9SZW3"/>
<accession>A0AAU9SZW3</accession>
<dbReference type="CDD" id="cd11019">
    <property type="entry name" value="OsENODL1_like"/>
    <property type="match status" value="1"/>
</dbReference>
<evidence type="ECO:0000259" key="12">
    <source>
        <dbReference type="PROSITE" id="PS51485"/>
    </source>
</evidence>
<feature type="region of interest" description="Disordered" evidence="10">
    <location>
        <begin position="132"/>
        <end position="157"/>
    </location>
</feature>
<keyword evidence="3" id="KW-0336">GPI-anchor</keyword>
<keyword evidence="7" id="KW-0325">Glycoprotein</keyword>
<keyword evidence="4 11" id="KW-0732">Signal</keyword>
<evidence type="ECO:0000256" key="9">
    <source>
        <dbReference type="ARBA" id="ARBA00035011"/>
    </source>
</evidence>